<keyword evidence="6" id="KW-1185">Reference proteome</keyword>
<dbReference type="NCBIfam" id="NF009467">
    <property type="entry name" value="PRK12826.1-3"/>
    <property type="match status" value="1"/>
</dbReference>
<dbReference type="InterPro" id="IPR020904">
    <property type="entry name" value="Sc_DH/Rdtase_CS"/>
</dbReference>
<dbReference type="AlphaFoldDB" id="A0A6M6JM79"/>
<gene>
    <name evidence="5" type="ORF">HOP40_17545</name>
</gene>
<proteinExistence type="inferred from homology"/>
<comment type="similarity">
    <text evidence="1 4">Belongs to the short-chain dehydrogenases/reductases (SDR) family.</text>
</comment>
<dbReference type="PANTHER" id="PTHR24321:SF8">
    <property type="entry name" value="ESTRADIOL 17-BETA-DEHYDROGENASE 8-RELATED"/>
    <property type="match status" value="1"/>
</dbReference>
<dbReference type="RefSeq" id="WP_172159946.1">
    <property type="nucleotide sequence ID" value="NZ_CP053564.1"/>
</dbReference>
<dbReference type="EMBL" id="CP053564">
    <property type="protein sequence ID" value="QJY47391.1"/>
    <property type="molecule type" value="Genomic_DNA"/>
</dbReference>
<name>A0A6M6JM79_9PSEU</name>
<protein>
    <submittedName>
        <fullName evidence="5">Mycofactocin-coupled SDR family oxidoreductase</fullName>
    </submittedName>
</protein>
<reference evidence="5 6" key="1">
    <citation type="submission" date="2020-05" db="EMBL/GenBank/DDBJ databases">
        <authorList>
            <person name="Mo P."/>
        </authorList>
    </citation>
    <scope>NUCLEOTIDE SEQUENCE [LARGE SCALE GENOMIC DNA]</scope>
    <source>
        <strain evidence="5 6">Gen01</strain>
    </source>
</reference>
<evidence type="ECO:0000313" key="5">
    <source>
        <dbReference type="EMBL" id="QJY47391.1"/>
    </source>
</evidence>
<evidence type="ECO:0000256" key="4">
    <source>
        <dbReference type="RuleBase" id="RU000363"/>
    </source>
</evidence>
<dbReference type="PRINTS" id="PR00081">
    <property type="entry name" value="GDHRDH"/>
</dbReference>
<evidence type="ECO:0000313" key="6">
    <source>
        <dbReference type="Proteomes" id="UP000505377"/>
    </source>
</evidence>
<dbReference type="InterPro" id="IPR023985">
    <property type="entry name" value="SDR_subfam_1"/>
</dbReference>
<dbReference type="NCBIfam" id="TIGR03971">
    <property type="entry name" value="SDR_subfam_1"/>
    <property type="match status" value="1"/>
</dbReference>
<evidence type="ECO:0000256" key="2">
    <source>
        <dbReference type="ARBA" id="ARBA00023002"/>
    </source>
</evidence>
<dbReference type="InterPro" id="IPR002347">
    <property type="entry name" value="SDR_fam"/>
</dbReference>
<dbReference type="Pfam" id="PF00106">
    <property type="entry name" value="adh_short"/>
    <property type="match status" value="1"/>
</dbReference>
<sequence>MTNRFTGKIALVSGAARGQGRNHCVRLAAEGAEIIAFDVAGPVPGQGTPVATPEDLAETVRLVEELGRRIVVGVADVRDADAVADLVDRGVDELGGLDVVVANAGISGIPGPVAQTTPANWAAVVDTNLSGTFHTVRPAIPHLIARGGGAIVIASSSIGLRSVPNMAAYGATKAGLTGLMRTLALELAEHSIRVNTVNPTTVATPMVRNAVSYRLFRPDLDDPTEADVLPVFRTLNALPTPWVESDDVSNAVLFLASEECRYVTGIAMPIDAGYAVR</sequence>
<organism evidence="5 6">
    <name type="scientific">Pseudonocardia broussonetiae</name>
    <dbReference type="NCBI Taxonomy" id="2736640"/>
    <lineage>
        <taxon>Bacteria</taxon>
        <taxon>Bacillati</taxon>
        <taxon>Actinomycetota</taxon>
        <taxon>Actinomycetes</taxon>
        <taxon>Pseudonocardiales</taxon>
        <taxon>Pseudonocardiaceae</taxon>
        <taxon>Pseudonocardia</taxon>
    </lineage>
</organism>
<dbReference type="PRINTS" id="PR00080">
    <property type="entry name" value="SDRFAMILY"/>
</dbReference>
<dbReference type="PROSITE" id="PS00061">
    <property type="entry name" value="ADH_SHORT"/>
    <property type="match status" value="1"/>
</dbReference>
<dbReference type="GO" id="GO:0016491">
    <property type="term" value="F:oxidoreductase activity"/>
    <property type="evidence" value="ECO:0007669"/>
    <property type="project" value="UniProtKB-KW"/>
</dbReference>
<dbReference type="SUPFAM" id="SSF51735">
    <property type="entry name" value="NAD(P)-binding Rossmann-fold domains"/>
    <property type="match status" value="1"/>
</dbReference>
<evidence type="ECO:0000256" key="1">
    <source>
        <dbReference type="ARBA" id="ARBA00006484"/>
    </source>
</evidence>
<dbReference type="CDD" id="cd05233">
    <property type="entry name" value="SDR_c"/>
    <property type="match status" value="1"/>
</dbReference>
<keyword evidence="3" id="KW-0520">NAD</keyword>
<dbReference type="PANTHER" id="PTHR24321">
    <property type="entry name" value="DEHYDROGENASES, SHORT CHAIN"/>
    <property type="match status" value="1"/>
</dbReference>
<evidence type="ECO:0000256" key="3">
    <source>
        <dbReference type="ARBA" id="ARBA00023027"/>
    </source>
</evidence>
<dbReference type="KEGG" id="pbro:HOP40_17545"/>
<dbReference type="FunFam" id="3.40.50.720:FF:000084">
    <property type="entry name" value="Short-chain dehydrogenase reductase"/>
    <property type="match status" value="1"/>
</dbReference>
<dbReference type="Proteomes" id="UP000505377">
    <property type="component" value="Chromosome"/>
</dbReference>
<accession>A0A6M6JM79</accession>
<dbReference type="Gene3D" id="3.40.50.720">
    <property type="entry name" value="NAD(P)-binding Rossmann-like Domain"/>
    <property type="match status" value="1"/>
</dbReference>
<dbReference type="InterPro" id="IPR036291">
    <property type="entry name" value="NAD(P)-bd_dom_sf"/>
</dbReference>
<keyword evidence="2" id="KW-0560">Oxidoreductase</keyword>